<keyword evidence="1" id="KW-0012">Acyltransferase</keyword>
<keyword evidence="1" id="KW-0808">Transferase</keyword>
<name>A0A380P7G7_WEIVI</name>
<dbReference type="GO" id="GO:0006633">
    <property type="term" value="P:fatty acid biosynthetic process"/>
    <property type="evidence" value="ECO:0007669"/>
    <property type="project" value="InterPro"/>
</dbReference>
<dbReference type="Gene3D" id="3.40.718.10">
    <property type="entry name" value="Isopropylmalate Dehydrogenase"/>
    <property type="match status" value="1"/>
</dbReference>
<dbReference type="Pfam" id="PF02504">
    <property type="entry name" value="FA_synthesis"/>
    <property type="match status" value="1"/>
</dbReference>
<dbReference type="EMBL" id="UHIV01000006">
    <property type="protein sequence ID" value="SUP61161.1"/>
    <property type="molecule type" value="Genomic_DNA"/>
</dbReference>
<accession>A0A380P7G7</accession>
<sequence length="55" mass="6080">MLKIAIDAMGGDNAPEAIVNGVEQARDEMPDVEFQLYGPVDQLKALIKMICKLIY</sequence>
<organism evidence="1 2">
    <name type="scientific">Weissella viridescens</name>
    <name type="common">Lactobacillus viridescens</name>
    <dbReference type="NCBI Taxonomy" id="1629"/>
    <lineage>
        <taxon>Bacteria</taxon>
        <taxon>Bacillati</taxon>
        <taxon>Bacillota</taxon>
        <taxon>Bacilli</taxon>
        <taxon>Lactobacillales</taxon>
        <taxon>Lactobacillaceae</taxon>
        <taxon>Weissella</taxon>
    </lineage>
</organism>
<dbReference type="AlphaFoldDB" id="A0A380P7G7"/>
<dbReference type="SUPFAM" id="SSF53659">
    <property type="entry name" value="Isocitrate/Isopropylmalate dehydrogenase-like"/>
    <property type="match status" value="1"/>
</dbReference>
<evidence type="ECO:0000313" key="2">
    <source>
        <dbReference type="Proteomes" id="UP000254621"/>
    </source>
</evidence>
<protein>
    <submittedName>
        <fullName evidence="1">Phosphate acyltransferase</fullName>
        <ecNumber evidence="1">2.3.1.-</ecNumber>
    </submittedName>
</protein>
<dbReference type="EC" id="2.3.1.-" evidence="1"/>
<reference evidence="1 2" key="1">
    <citation type="submission" date="2018-06" db="EMBL/GenBank/DDBJ databases">
        <authorList>
            <consortium name="Pathogen Informatics"/>
            <person name="Doyle S."/>
        </authorList>
    </citation>
    <scope>NUCLEOTIDE SEQUENCE [LARGE SCALE GENOMIC DNA]</scope>
    <source>
        <strain evidence="1 2">NCTC13645</strain>
    </source>
</reference>
<dbReference type="InterPro" id="IPR003664">
    <property type="entry name" value="FA_synthesis"/>
</dbReference>
<gene>
    <name evidence="1" type="primary">plsX_3</name>
    <name evidence="1" type="ORF">NCTC13645_02293</name>
</gene>
<evidence type="ECO:0000313" key="1">
    <source>
        <dbReference type="EMBL" id="SUP61161.1"/>
    </source>
</evidence>
<dbReference type="Proteomes" id="UP000254621">
    <property type="component" value="Unassembled WGS sequence"/>
</dbReference>
<proteinExistence type="predicted"/>
<dbReference type="GO" id="GO:0016747">
    <property type="term" value="F:acyltransferase activity, transferring groups other than amino-acyl groups"/>
    <property type="evidence" value="ECO:0007669"/>
    <property type="project" value="InterPro"/>
</dbReference>